<dbReference type="Pfam" id="PF00117">
    <property type="entry name" value="GATase"/>
    <property type="match status" value="1"/>
</dbReference>
<feature type="domain" description="Glutamine amidotransferase" evidence="1">
    <location>
        <begin position="21"/>
        <end position="183"/>
    </location>
</feature>
<name>A0A367EW61_9ACTN</name>
<dbReference type="Proteomes" id="UP000253507">
    <property type="component" value="Unassembled WGS sequence"/>
</dbReference>
<keyword evidence="3" id="KW-1185">Reference proteome</keyword>
<sequence length="240" mass="25727">MRVLAVQNTPRGGPGRVGDWLEEVGLTVDVVHAYEGEAVPHGLTHSALVVLGGGFMPDDDARAPWLAATRGLVAAALAERTPVLGICLGGQMLAHVAGGKVAAGHGVPEMGSTALSMRAEAAADPLFHSLPKRVTAIERHVDAVTSLPPGAVWLARSDRCPYQAFRVGERAWGVQFHPETAPERLLTWDAARLAEHGHDRQALYRGAEEDARTATPVWREVIRRFAALVREEPETGRAGR</sequence>
<evidence type="ECO:0000313" key="3">
    <source>
        <dbReference type="Proteomes" id="UP000253507"/>
    </source>
</evidence>
<dbReference type="Gene3D" id="3.40.50.880">
    <property type="match status" value="1"/>
</dbReference>
<keyword evidence="2" id="KW-0315">Glutamine amidotransferase</keyword>
<dbReference type="RefSeq" id="WP_114014635.1">
    <property type="nucleotide sequence ID" value="NZ_QOIM01000025.1"/>
</dbReference>
<dbReference type="GO" id="GO:0005829">
    <property type="term" value="C:cytosol"/>
    <property type="evidence" value="ECO:0007669"/>
    <property type="project" value="TreeGrafter"/>
</dbReference>
<keyword evidence="2" id="KW-0808">Transferase</keyword>
<dbReference type="InterPro" id="IPR044992">
    <property type="entry name" value="ChyE-like"/>
</dbReference>
<dbReference type="EMBL" id="QOIM01000025">
    <property type="protein sequence ID" value="RCG22241.1"/>
    <property type="molecule type" value="Genomic_DNA"/>
</dbReference>
<dbReference type="AlphaFoldDB" id="A0A367EW61"/>
<organism evidence="2 3">
    <name type="scientific">Streptomyces reniochalinae</name>
    <dbReference type="NCBI Taxonomy" id="2250578"/>
    <lineage>
        <taxon>Bacteria</taxon>
        <taxon>Bacillati</taxon>
        <taxon>Actinomycetota</taxon>
        <taxon>Actinomycetes</taxon>
        <taxon>Kitasatosporales</taxon>
        <taxon>Streptomycetaceae</taxon>
        <taxon>Streptomyces</taxon>
    </lineage>
</organism>
<reference evidence="2 3" key="1">
    <citation type="submission" date="2018-06" db="EMBL/GenBank/DDBJ databases">
        <title>Streptomyces reniochalinae sp. nov. and Streptomyces diacarnus sp. nov. from marine sponges.</title>
        <authorList>
            <person name="Li L."/>
        </authorList>
    </citation>
    <scope>NUCLEOTIDE SEQUENCE [LARGE SCALE GENOMIC DNA]</scope>
    <source>
        <strain evidence="2 3">LHW50302</strain>
    </source>
</reference>
<dbReference type="InterPro" id="IPR017926">
    <property type="entry name" value="GATASE"/>
</dbReference>
<dbReference type="PANTHER" id="PTHR42695:SF5">
    <property type="entry name" value="GLUTAMINE AMIDOTRANSFERASE YLR126C-RELATED"/>
    <property type="match status" value="1"/>
</dbReference>
<dbReference type="InterPro" id="IPR029062">
    <property type="entry name" value="Class_I_gatase-like"/>
</dbReference>
<proteinExistence type="predicted"/>
<evidence type="ECO:0000259" key="1">
    <source>
        <dbReference type="Pfam" id="PF00117"/>
    </source>
</evidence>
<dbReference type="OrthoDB" id="5196541at2"/>
<accession>A0A367EW61</accession>
<dbReference type="PANTHER" id="PTHR42695">
    <property type="entry name" value="GLUTAMINE AMIDOTRANSFERASE YLR126C-RELATED"/>
    <property type="match status" value="1"/>
</dbReference>
<dbReference type="CDD" id="cd01741">
    <property type="entry name" value="GATase1_1"/>
    <property type="match status" value="1"/>
</dbReference>
<dbReference type="PROSITE" id="PS51273">
    <property type="entry name" value="GATASE_TYPE_1"/>
    <property type="match status" value="1"/>
</dbReference>
<protein>
    <submittedName>
        <fullName evidence="2">Type 1 glutamine amidotransferase</fullName>
    </submittedName>
</protein>
<gene>
    <name evidence="2" type="ORF">DQ392_07055</name>
</gene>
<dbReference type="SUPFAM" id="SSF52317">
    <property type="entry name" value="Class I glutamine amidotransferase-like"/>
    <property type="match status" value="1"/>
</dbReference>
<evidence type="ECO:0000313" key="2">
    <source>
        <dbReference type="EMBL" id="RCG22241.1"/>
    </source>
</evidence>
<comment type="caution">
    <text evidence="2">The sequence shown here is derived from an EMBL/GenBank/DDBJ whole genome shotgun (WGS) entry which is preliminary data.</text>
</comment>
<dbReference type="GO" id="GO:0016740">
    <property type="term" value="F:transferase activity"/>
    <property type="evidence" value="ECO:0007669"/>
    <property type="project" value="UniProtKB-KW"/>
</dbReference>